<keyword evidence="1" id="KW-0732">Signal</keyword>
<feature type="signal peptide" evidence="1">
    <location>
        <begin position="1"/>
        <end position="18"/>
    </location>
</feature>
<feature type="chain" id="PRO_5034597876" evidence="1">
    <location>
        <begin position="19"/>
        <end position="388"/>
    </location>
</feature>
<gene>
    <name evidence="3" type="primary">LOC111137673</name>
</gene>
<dbReference type="Gene3D" id="2.60.120.200">
    <property type="match status" value="1"/>
</dbReference>
<dbReference type="RefSeq" id="XP_022344955.1">
    <property type="nucleotide sequence ID" value="XM_022489247.1"/>
</dbReference>
<protein>
    <submittedName>
        <fullName evidence="3">Uncharacterized protein LOC111137673</fullName>
    </submittedName>
</protein>
<evidence type="ECO:0000313" key="3">
    <source>
        <dbReference type="RefSeq" id="XP_022344955.1"/>
    </source>
</evidence>
<dbReference type="OrthoDB" id="6133027at2759"/>
<dbReference type="InterPro" id="IPR013320">
    <property type="entry name" value="ConA-like_dom_sf"/>
</dbReference>
<keyword evidence="2" id="KW-1185">Reference proteome</keyword>
<accession>A0A8B8EY41</accession>
<dbReference type="Proteomes" id="UP000694844">
    <property type="component" value="Chromosome 5"/>
</dbReference>
<dbReference type="Pfam" id="PF13385">
    <property type="entry name" value="Laminin_G_3"/>
    <property type="match status" value="1"/>
</dbReference>
<evidence type="ECO:0000313" key="2">
    <source>
        <dbReference type="Proteomes" id="UP000694844"/>
    </source>
</evidence>
<proteinExistence type="predicted"/>
<evidence type="ECO:0000256" key="1">
    <source>
        <dbReference type="SAM" id="SignalP"/>
    </source>
</evidence>
<name>A0A8B8EY41_CRAVI</name>
<reference evidence="3" key="1">
    <citation type="submission" date="2025-08" db="UniProtKB">
        <authorList>
            <consortium name="RefSeq"/>
        </authorList>
    </citation>
    <scope>IDENTIFICATION</scope>
    <source>
        <tissue evidence="3">Whole sample</tissue>
    </source>
</reference>
<dbReference type="SUPFAM" id="SSF49899">
    <property type="entry name" value="Concanavalin A-like lectins/glucanases"/>
    <property type="match status" value="1"/>
</dbReference>
<dbReference type="GeneID" id="111137673"/>
<dbReference type="KEGG" id="cvn:111137673"/>
<organism evidence="2 3">
    <name type="scientific">Crassostrea virginica</name>
    <name type="common">Eastern oyster</name>
    <dbReference type="NCBI Taxonomy" id="6565"/>
    <lineage>
        <taxon>Eukaryota</taxon>
        <taxon>Metazoa</taxon>
        <taxon>Spiralia</taxon>
        <taxon>Lophotrochozoa</taxon>
        <taxon>Mollusca</taxon>
        <taxon>Bivalvia</taxon>
        <taxon>Autobranchia</taxon>
        <taxon>Pteriomorphia</taxon>
        <taxon>Ostreida</taxon>
        <taxon>Ostreoidea</taxon>
        <taxon>Ostreidae</taxon>
        <taxon>Crassostrea</taxon>
    </lineage>
</organism>
<sequence length="388" mass="43037">MHAYLLLSFCVFIGVTTAKSPRPLFQWPLGDTSGLSEVLSRGPSLRKIGNHCFEFGDNVKSLPYQAMKIESETTSYLSGFLNEPKSFRDLVISLFVKPAGVPRGTLLQYQADSAEKIRIVFNPFDGSAVISFRDEYDIPAGIVVADGIAVADTWSHVVVQRAYKTGRISVFANGEKLVDEDDGFQDEITLPGVGQLWVGNTDPSTSEEGQQFTGFVSCLQIFTEVLSQADIRAAQGFCLPDQWNLDYQVSFVQTDKTSKVRCETMLPDFASKYQFITMTHLVNERDWRNLQTIFDWTDSGKTEGYFRLSADNKAPLPGTATIGNVKAAGMKTCARLCSRVSGCVSFALTSSGSDAKQCLLYDVIPAPLMTRPNVKFYMIKERFPKTEM</sequence>
<dbReference type="AlphaFoldDB" id="A0A8B8EY41"/>